<evidence type="ECO:0000313" key="3">
    <source>
        <dbReference type="Proteomes" id="UP000279968"/>
    </source>
</evidence>
<protein>
    <recommendedName>
        <fullName evidence="4">Flavin reductase</fullName>
    </recommendedName>
</protein>
<evidence type="ECO:0008006" key="4">
    <source>
        <dbReference type="Google" id="ProtNLM"/>
    </source>
</evidence>
<feature type="region of interest" description="Disordered" evidence="1">
    <location>
        <begin position="79"/>
        <end position="114"/>
    </location>
</feature>
<organism evidence="2 3">
    <name type="scientific">Micromonospora costi</name>
    <dbReference type="NCBI Taxonomy" id="1530042"/>
    <lineage>
        <taxon>Bacteria</taxon>
        <taxon>Bacillati</taxon>
        <taxon>Actinomycetota</taxon>
        <taxon>Actinomycetes</taxon>
        <taxon>Micromonosporales</taxon>
        <taxon>Micromonosporaceae</taxon>
        <taxon>Micromonospora</taxon>
    </lineage>
</organism>
<comment type="caution">
    <text evidence="2">The sequence shown here is derived from an EMBL/GenBank/DDBJ whole genome shotgun (WGS) entry which is preliminary data.</text>
</comment>
<dbReference type="Proteomes" id="UP000279968">
    <property type="component" value="Unassembled WGS sequence"/>
</dbReference>
<sequence length="114" mass="12626">MTAAASAPVHAPRRPSWKCRRCEHDWPCPQAKATLLREHERDVAGLAVQLATYYFDAAMDLLTVSPEAPYDRLVSWSRPAPVTRLPPAGPVTTRKALPAEPHRRRPARPRAVGG</sequence>
<dbReference type="OrthoDB" id="3393036at2"/>
<proteinExistence type="predicted"/>
<accession>A0A3B0A6P7</accession>
<evidence type="ECO:0000256" key="1">
    <source>
        <dbReference type="SAM" id="MobiDB-lite"/>
    </source>
</evidence>
<reference evidence="2 3" key="1">
    <citation type="journal article" date="2015" name="Int. J. Syst. Evol. Microbiol.">
        <title>Micromonospora costi sp. nov., isolated from a leaf of Costus speciosus.</title>
        <authorList>
            <person name="Thawai C."/>
        </authorList>
    </citation>
    <scope>NUCLEOTIDE SEQUENCE [LARGE SCALE GENOMIC DNA]</scope>
    <source>
        <strain evidence="2 3">CS1-12</strain>
    </source>
</reference>
<dbReference type="RefSeq" id="WP_120780153.1">
    <property type="nucleotide sequence ID" value="NZ_JBHLUP010000002.1"/>
</dbReference>
<dbReference type="AlphaFoldDB" id="A0A3B0A6P7"/>
<name>A0A3B0A6P7_9ACTN</name>
<evidence type="ECO:0000313" key="2">
    <source>
        <dbReference type="EMBL" id="RKN55970.1"/>
    </source>
</evidence>
<dbReference type="EMBL" id="RBAN01000002">
    <property type="protein sequence ID" value="RKN55970.1"/>
    <property type="molecule type" value="Genomic_DNA"/>
</dbReference>
<keyword evidence="3" id="KW-1185">Reference proteome</keyword>
<gene>
    <name evidence="2" type="ORF">D7193_15400</name>
</gene>